<dbReference type="Pfam" id="PF01096">
    <property type="entry name" value="Zn_ribbon_TFIIS"/>
    <property type="match status" value="1"/>
</dbReference>
<dbReference type="GO" id="GO:0008270">
    <property type="term" value="F:zinc ion binding"/>
    <property type="evidence" value="ECO:0007669"/>
    <property type="project" value="UniProtKB-KW"/>
</dbReference>
<keyword evidence="3" id="KW-0862">Zinc</keyword>
<dbReference type="SUPFAM" id="SSF57783">
    <property type="entry name" value="Zinc beta-ribbon"/>
    <property type="match status" value="1"/>
</dbReference>
<reference evidence="5" key="1">
    <citation type="journal article" date="2019" name="MBio">
        <title>Virus Genomes from Deep Sea Sediments Expand the Ocean Megavirome and Support Independent Origins of Viral Gigantism.</title>
        <authorList>
            <person name="Backstrom D."/>
            <person name="Yutin N."/>
            <person name="Jorgensen S.L."/>
            <person name="Dharamshi J."/>
            <person name="Homa F."/>
            <person name="Zaremba-Niedwiedzka K."/>
            <person name="Spang A."/>
            <person name="Wolf Y.I."/>
            <person name="Koonin E.V."/>
            <person name="Ettema T.J."/>
        </authorList>
    </citation>
    <scope>NUCLEOTIDE SEQUENCE</scope>
</reference>
<keyword evidence="2" id="KW-0863">Zinc-finger</keyword>
<name>A0A481YRD4_9VIRU</name>
<protein>
    <recommendedName>
        <fullName evidence="4">TFIIS-type domain-containing protein</fullName>
    </recommendedName>
</protein>
<accession>A0A481YRD4</accession>
<sequence length="142" mass="16761">MSILKKQKVRQSKTKEKKLISLEIGKNIEQVLKNWIISKDSKFEPIDIQNSNTKNYLDLYSFFNKFDNIEDMENVDTDKLLDDPKKERMHYYRSDIIRTGIYCKYCNEPYVITTEANVRSMDEGASTVTKCTSCRIIQDVHF</sequence>
<evidence type="ECO:0000256" key="2">
    <source>
        <dbReference type="ARBA" id="ARBA00022771"/>
    </source>
</evidence>
<evidence type="ECO:0000256" key="3">
    <source>
        <dbReference type="ARBA" id="ARBA00022833"/>
    </source>
</evidence>
<keyword evidence="1" id="KW-0479">Metal-binding</keyword>
<evidence type="ECO:0000256" key="1">
    <source>
        <dbReference type="ARBA" id="ARBA00022723"/>
    </source>
</evidence>
<dbReference type="GO" id="GO:0006351">
    <property type="term" value="P:DNA-templated transcription"/>
    <property type="evidence" value="ECO:0007669"/>
    <property type="project" value="InterPro"/>
</dbReference>
<proteinExistence type="predicted"/>
<dbReference type="GO" id="GO:0003676">
    <property type="term" value="F:nucleic acid binding"/>
    <property type="evidence" value="ECO:0007669"/>
    <property type="project" value="InterPro"/>
</dbReference>
<evidence type="ECO:0000313" key="5">
    <source>
        <dbReference type="EMBL" id="QBK85016.1"/>
    </source>
</evidence>
<dbReference type="InterPro" id="IPR001222">
    <property type="entry name" value="Znf_TFIIS"/>
</dbReference>
<gene>
    <name evidence="5" type="ORF">LCDPAC02_02150</name>
</gene>
<organism evidence="5">
    <name type="scientific">Pithovirus LCDPAC02</name>
    <dbReference type="NCBI Taxonomy" id="2506601"/>
    <lineage>
        <taxon>Viruses</taxon>
        <taxon>Pithoviruses</taxon>
    </lineage>
</organism>
<dbReference type="EMBL" id="MK500301">
    <property type="protein sequence ID" value="QBK85016.1"/>
    <property type="molecule type" value="Genomic_DNA"/>
</dbReference>
<evidence type="ECO:0000259" key="4">
    <source>
        <dbReference type="Pfam" id="PF01096"/>
    </source>
</evidence>
<feature type="domain" description="TFIIS-type" evidence="4">
    <location>
        <begin position="103"/>
        <end position="134"/>
    </location>
</feature>